<accession>A0A6L2JWT2</accession>
<dbReference type="EMBL" id="BKCJ010001452">
    <property type="protein sequence ID" value="GEU41548.1"/>
    <property type="molecule type" value="Genomic_DNA"/>
</dbReference>
<gene>
    <name evidence="1" type="ORF">Tci_013526</name>
</gene>
<protein>
    <recommendedName>
        <fullName evidence="2">Integrase, catalytic region, zinc finger, CCHC-type, peptidase aspartic, catalytic</fullName>
    </recommendedName>
</protein>
<dbReference type="AlphaFoldDB" id="A0A6L2JWT2"/>
<sequence length="174" mass="19837">MHNNIMAAGSIDHPPMLAMRIYAQWQSCFLRYIDTRPNGDALRKCIFEGPYTPSTVIILAVPATNNALAVPEQTTVETILIRKPKRVKDSMYHKENMFLSKQAEKGVQLQVEQSDWLADTDEEIDEQELEAHYSYMAKIQKVPTANSGSDSEPLEQVQYDDGYNVFANERQHSE</sequence>
<evidence type="ECO:0000313" key="1">
    <source>
        <dbReference type="EMBL" id="GEU41548.1"/>
    </source>
</evidence>
<evidence type="ECO:0008006" key="2">
    <source>
        <dbReference type="Google" id="ProtNLM"/>
    </source>
</evidence>
<organism evidence="1">
    <name type="scientific">Tanacetum cinerariifolium</name>
    <name type="common">Dalmatian daisy</name>
    <name type="synonym">Chrysanthemum cinerariifolium</name>
    <dbReference type="NCBI Taxonomy" id="118510"/>
    <lineage>
        <taxon>Eukaryota</taxon>
        <taxon>Viridiplantae</taxon>
        <taxon>Streptophyta</taxon>
        <taxon>Embryophyta</taxon>
        <taxon>Tracheophyta</taxon>
        <taxon>Spermatophyta</taxon>
        <taxon>Magnoliopsida</taxon>
        <taxon>eudicotyledons</taxon>
        <taxon>Gunneridae</taxon>
        <taxon>Pentapetalae</taxon>
        <taxon>asterids</taxon>
        <taxon>campanulids</taxon>
        <taxon>Asterales</taxon>
        <taxon>Asteraceae</taxon>
        <taxon>Asteroideae</taxon>
        <taxon>Anthemideae</taxon>
        <taxon>Anthemidinae</taxon>
        <taxon>Tanacetum</taxon>
    </lineage>
</organism>
<proteinExistence type="predicted"/>
<comment type="caution">
    <text evidence="1">The sequence shown here is derived from an EMBL/GenBank/DDBJ whole genome shotgun (WGS) entry which is preliminary data.</text>
</comment>
<name>A0A6L2JWT2_TANCI</name>
<reference evidence="1" key="1">
    <citation type="journal article" date="2019" name="Sci. Rep.">
        <title>Draft genome of Tanacetum cinerariifolium, the natural source of mosquito coil.</title>
        <authorList>
            <person name="Yamashiro T."/>
            <person name="Shiraishi A."/>
            <person name="Satake H."/>
            <person name="Nakayama K."/>
        </authorList>
    </citation>
    <scope>NUCLEOTIDE SEQUENCE</scope>
</reference>